<protein>
    <submittedName>
        <fullName evidence="2">Uncharacterized protein</fullName>
    </submittedName>
</protein>
<organism evidence="2 3">
    <name type="scientific">Nepenthes gracilis</name>
    <name type="common">Slender pitcher plant</name>
    <dbReference type="NCBI Taxonomy" id="150966"/>
    <lineage>
        <taxon>Eukaryota</taxon>
        <taxon>Viridiplantae</taxon>
        <taxon>Streptophyta</taxon>
        <taxon>Embryophyta</taxon>
        <taxon>Tracheophyta</taxon>
        <taxon>Spermatophyta</taxon>
        <taxon>Magnoliopsida</taxon>
        <taxon>eudicotyledons</taxon>
        <taxon>Gunneridae</taxon>
        <taxon>Pentapetalae</taxon>
        <taxon>Caryophyllales</taxon>
        <taxon>Nepenthaceae</taxon>
        <taxon>Nepenthes</taxon>
    </lineage>
</organism>
<dbReference type="Proteomes" id="UP001279734">
    <property type="component" value="Unassembled WGS sequence"/>
</dbReference>
<proteinExistence type="predicted"/>
<evidence type="ECO:0000313" key="3">
    <source>
        <dbReference type="Proteomes" id="UP001279734"/>
    </source>
</evidence>
<feature type="compositionally biased region" description="Polar residues" evidence="1">
    <location>
        <begin position="289"/>
        <end position="298"/>
    </location>
</feature>
<gene>
    <name evidence="2" type="ORF">Nepgr_004091</name>
</gene>
<feature type="region of interest" description="Disordered" evidence="1">
    <location>
        <begin position="276"/>
        <end position="323"/>
    </location>
</feature>
<keyword evidence="3" id="KW-1185">Reference proteome</keyword>
<evidence type="ECO:0000256" key="1">
    <source>
        <dbReference type="SAM" id="MobiDB-lite"/>
    </source>
</evidence>
<dbReference type="PANTHER" id="PTHR46995:SF6">
    <property type="entry name" value="POLLEN OLE E 1 ALLERGEN AND EXTENSIN FAMILY PROTEIN"/>
    <property type="match status" value="1"/>
</dbReference>
<name>A0AAD3S0R0_NEPGR</name>
<reference evidence="2" key="1">
    <citation type="submission" date="2023-05" db="EMBL/GenBank/DDBJ databases">
        <title>Nepenthes gracilis genome sequencing.</title>
        <authorList>
            <person name="Fukushima K."/>
        </authorList>
    </citation>
    <scope>NUCLEOTIDE SEQUENCE</scope>
    <source>
        <strain evidence="2">SING2019-196</strain>
    </source>
</reference>
<evidence type="ECO:0000313" key="2">
    <source>
        <dbReference type="EMBL" id="GMH02252.1"/>
    </source>
</evidence>
<dbReference type="EMBL" id="BSYO01000003">
    <property type="protein sequence ID" value="GMH02252.1"/>
    <property type="molecule type" value="Genomic_DNA"/>
</dbReference>
<sequence>MPPCWKLLLPLCSATSPMDIVPLSLLAALFTHPLALLARPSLVTATSSKITVVGAVYCDTCFNNVFSRPSYFMPGVDVHIQCKFMANFPRTAESISFSVNRTTDTYGVYKLEIPSVDGVDCTDGPAIHSSCQATLISSSSSACNIPASRATTYEISVKSKQSNLCIYSFTAMSFRPMKRNHTLCGEISEECPTLNSTKFLLPYGLPWPRPPLLPPLPTLPNPSLPLFPSFLYPIFQSSRPSSLPFSFPNPPSLPFLFSPMPPYPWDPSLLPPPPASPPFHQRTWKPNIPSVSSPQPTFNPWDPRTWIPFPSPSPSTSPQNRHP</sequence>
<dbReference type="Pfam" id="PF01190">
    <property type="entry name" value="Pollen_Ole_e_1"/>
    <property type="match status" value="1"/>
</dbReference>
<dbReference type="PANTHER" id="PTHR46995">
    <property type="entry name" value="OS09G0508200 PROTEIN"/>
    <property type="match status" value="1"/>
</dbReference>
<accession>A0AAD3S0R0</accession>
<dbReference type="AlphaFoldDB" id="A0AAD3S0R0"/>
<comment type="caution">
    <text evidence="2">The sequence shown here is derived from an EMBL/GenBank/DDBJ whole genome shotgun (WGS) entry which is preliminary data.</text>
</comment>